<evidence type="ECO:0000313" key="1">
    <source>
        <dbReference type="EMBL" id="MCI10463.1"/>
    </source>
</evidence>
<dbReference type="Proteomes" id="UP000265520">
    <property type="component" value="Unassembled WGS sequence"/>
</dbReference>
<dbReference type="AlphaFoldDB" id="A0A392PEC9"/>
<name>A0A392PEC9_9FABA</name>
<protein>
    <submittedName>
        <fullName evidence="1">Uncharacterized protein</fullName>
    </submittedName>
</protein>
<evidence type="ECO:0000313" key="2">
    <source>
        <dbReference type="Proteomes" id="UP000265520"/>
    </source>
</evidence>
<organism evidence="1 2">
    <name type="scientific">Trifolium medium</name>
    <dbReference type="NCBI Taxonomy" id="97028"/>
    <lineage>
        <taxon>Eukaryota</taxon>
        <taxon>Viridiplantae</taxon>
        <taxon>Streptophyta</taxon>
        <taxon>Embryophyta</taxon>
        <taxon>Tracheophyta</taxon>
        <taxon>Spermatophyta</taxon>
        <taxon>Magnoliopsida</taxon>
        <taxon>eudicotyledons</taxon>
        <taxon>Gunneridae</taxon>
        <taxon>Pentapetalae</taxon>
        <taxon>rosids</taxon>
        <taxon>fabids</taxon>
        <taxon>Fabales</taxon>
        <taxon>Fabaceae</taxon>
        <taxon>Papilionoideae</taxon>
        <taxon>50 kb inversion clade</taxon>
        <taxon>NPAAA clade</taxon>
        <taxon>Hologalegina</taxon>
        <taxon>IRL clade</taxon>
        <taxon>Trifolieae</taxon>
        <taxon>Trifolium</taxon>
    </lineage>
</organism>
<accession>A0A392PEC9</accession>
<comment type="caution">
    <text evidence="1">The sequence shown here is derived from an EMBL/GenBank/DDBJ whole genome shotgun (WGS) entry which is preliminary data.</text>
</comment>
<sequence>MRMMLKNEDLFRTFMFEEGCFGEAVDEEYLSIYYGPFELAKDHGLRGAFITIPRDPGEVEGGCVPAGAPTLNPERWAKALDGINGHQVAAEKRLKSHDEQLMLIIPVVERYSMWRYCDR</sequence>
<proteinExistence type="predicted"/>
<keyword evidence="2" id="KW-1185">Reference proteome</keyword>
<reference evidence="1 2" key="1">
    <citation type="journal article" date="2018" name="Front. Plant Sci.">
        <title>Red Clover (Trifolium pratense) and Zigzag Clover (T. medium) - A Picture of Genomic Similarities and Differences.</title>
        <authorList>
            <person name="Dluhosova J."/>
            <person name="Istvanek J."/>
            <person name="Nedelnik J."/>
            <person name="Repkova J."/>
        </authorList>
    </citation>
    <scope>NUCLEOTIDE SEQUENCE [LARGE SCALE GENOMIC DNA]</scope>
    <source>
        <strain evidence="2">cv. 10/8</strain>
        <tissue evidence="1">Leaf</tissue>
    </source>
</reference>
<dbReference type="EMBL" id="LXQA010076323">
    <property type="protein sequence ID" value="MCI10463.1"/>
    <property type="molecule type" value="Genomic_DNA"/>
</dbReference>